<evidence type="ECO:0000256" key="2">
    <source>
        <dbReference type="ARBA" id="ARBA00005568"/>
    </source>
</evidence>
<gene>
    <name evidence="6" type="ORF">HND93_21545</name>
</gene>
<proteinExistence type="inferred from homology"/>
<accession>A0ABX2TD87</accession>
<dbReference type="InterPro" id="IPR005000">
    <property type="entry name" value="Aldolase/citrate-lyase_domain"/>
</dbReference>
<dbReference type="EMBL" id="JABFDB010000016">
    <property type="protein sequence ID" value="NYZ22304.1"/>
    <property type="molecule type" value="Genomic_DNA"/>
</dbReference>
<evidence type="ECO:0000313" key="7">
    <source>
        <dbReference type="Proteomes" id="UP000584642"/>
    </source>
</evidence>
<keyword evidence="4" id="KW-0460">Magnesium</keyword>
<sequence>MTRGPEMERARSVLFVPGHRPDRFAKAAAAGADAIIIDLEDAVGPAEKEAARGHVVDWLAGGGGGLVRVNAADTPWFVPDLAALAVHRPAAVLLPKAEPVALRALAKALPYLPVVALIETVAGLLALPELLRHGAVRRLAFGNLDFGTDARLPGTGGVLDMARFQITLHARAAELPPPIDGVTVAIDDPAVLSADVARARELGFGGKLCIHPRQVEPVNRGFAPTDAELDWARRVTAALEASGGAAVQVDGKMIDKPMITRAQALLAEAAR</sequence>
<dbReference type="Gene3D" id="3.20.20.60">
    <property type="entry name" value="Phosphoenolpyruvate-binding domains"/>
    <property type="match status" value="1"/>
</dbReference>
<dbReference type="Proteomes" id="UP000584642">
    <property type="component" value="Unassembled WGS sequence"/>
</dbReference>
<dbReference type="InterPro" id="IPR040442">
    <property type="entry name" value="Pyrv_kinase-like_dom_sf"/>
</dbReference>
<comment type="caution">
    <text evidence="6">The sequence shown here is derived from an EMBL/GenBank/DDBJ whole genome shotgun (WGS) entry which is preliminary data.</text>
</comment>
<dbReference type="SUPFAM" id="SSF51621">
    <property type="entry name" value="Phosphoenolpyruvate/pyruvate domain"/>
    <property type="match status" value="1"/>
</dbReference>
<evidence type="ECO:0000313" key="6">
    <source>
        <dbReference type="EMBL" id="NYZ22304.1"/>
    </source>
</evidence>
<keyword evidence="3" id="KW-0479">Metal-binding</keyword>
<comment type="similarity">
    <text evidence="2">Belongs to the HpcH/HpaI aldolase family.</text>
</comment>
<dbReference type="PANTHER" id="PTHR32308:SF10">
    <property type="entry name" value="CITRATE LYASE SUBUNIT BETA"/>
    <property type="match status" value="1"/>
</dbReference>
<evidence type="ECO:0000256" key="1">
    <source>
        <dbReference type="ARBA" id="ARBA00001946"/>
    </source>
</evidence>
<dbReference type="InterPro" id="IPR011206">
    <property type="entry name" value="Citrate_lyase_beta/mcl1/mcl2"/>
</dbReference>
<keyword evidence="6" id="KW-0456">Lyase</keyword>
<keyword evidence="7" id="KW-1185">Reference proteome</keyword>
<evidence type="ECO:0000256" key="4">
    <source>
        <dbReference type="ARBA" id="ARBA00022842"/>
    </source>
</evidence>
<feature type="domain" description="HpcH/HpaI aldolase/citrate lyase" evidence="5">
    <location>
        <begin position="11"/>
        <end position="212"/>
    </location>
</feature>
<reference evidence="6 7" key="1">
    <citation type="submission" date="2020-05" db="EMBL/GenBank/DDBJ databases">
        <title>Azospirillum oleiclasticum sp. nov, a nitrogen-fixing and heavy crude oil-emulsifying bacterium isolated from the crude oil of Yumen Oilfield.</title>
        <authorList>
            <person name="Wu D."/>
            <person name="Cai M."/>
            <person name="Zhang X."/>
        </authorList>
    </citation>
    <scope>NUCLEOTIDE SEQUENCE [LARGE SCALE GENOMIC DNA]</scope>
    <source>
        <strain evidence="6 7">ROY-1-1-2</strain>
    </source>
</reference>
<dbReference type="Pfam" id="PF03328">
    <property type="entry name" value="HpcH_HpaI"/>
    <property type="match status" value="1"/>
</dbReference>
<dbReference type="PANTHER" id="PTHR32308">
    <property type="entry name" value="LYASE BETA SUBUNIT, PUTATIVE (AFU_ORTHOLOGUE AFUA_4G13030)-RELATED"/>
    <property type="match status" value="1"/>
</dbReference>
<comment type="cofactor">
    <cofactor evidence="1">
        <name>Mg(2+)</name>
        <dbReference type="ChEBI" id="CHEBI:18420"/>
    </cofactor>
</comment>
<dbReference type="GO" id="GO:0016829">
    <property type="term" value="F:lyase activity"/>
    <property type="evidence" value="ECO:0007669"/>
    <property type="project" value="UniProtKB-KW"/>
</dbReference>
<evidence type="ECO:0000259" key="5">
    <source>
        <dbReference type="Pfam" id="PF03328"/>
    </source>
</evidence>
<organism evidence="6 7">
    <name type="scientific">Azospirillum oleiclasticum</name>
    <dbReference type="NCBI Taxonomy" id="2735135"/>
    <lineage>
        <taxon>Bacteria</taxon>
        <taxon>Pseudomonadati</taxon>
        <taxon>Pseudomonadota</taxon>
        <taxon>Alphaproteobacteria</taxon>
        <taxon>Rhodospirillales</taxon>
        <taxon>Azospirillaceae</taxon>
        <taxon>Azospirillum</taxon>
    </lineage>
</organism>
<protein>
    <submittedName>
        <fullName evidence="6">CoA ester lyase</fullName>
    </submittedName>
</protein>
<dbReference type="InterPro" id="IPR015813">
    <property type="entry name" value="Pyrv/PenolPyrv_kinase-like_dom"/>
</dbReference>
<dbReference type="PIRSF" id="PIRSF015582">
    <property type="entry name" value="Cit_lyase_B"/>
    <property type="match status" value="1"/>
</dbReference>
<evidence type="ECO:0000256" key="3">
    <source>
        <dbReference type="ARBA" id="ARBA00022723"/>
    </source>
</evidence>
<name>A0ABX2TD87_9PROT</name>